<evidence type="ECO:0000313" key="2">
    <source>
        <dbReference type="Proteomes" id="UP000297564"/>
    </source>
</evidence>
<organism evidence="1 2">
    <name type="scientific">Ramlibacter rhizophilus</name>
    <dbReference type="NCBI Taxonomy" id="1781167"/>
    <lineage>
        <taxon>Bacteria</taxon>
        <taxon>Pseudomonadati</taxon>
        <taxon>Pseudomonadota</taxon>
        <taxon>Betaproteobacteria</taxon>
        <taxon>Burkholderiales</taxon>
        <taxon>Comamonadaceae</taxon>
        <taxon>Ramlibacter</taxon>
    </lineage>
</organism>
<protein>
    <submittedName>
        <fullName evidence="1">Isocitrate lyase/PEP mutase family protein</fullName>
    </submittedName>
</protein>
<dbReference type="PANTHER" id="PTHR42905:SF2">
    <property type="entry name" value="PHOSPHOENOLPYRUVATE CARBOXYLASE FAMILY PROTEIN"/>
    <property type="match status" value="1"/>
</dbReference>
<dbReference type="Proteomes" id="UP000297564">
    <property type="component" value="Unassembled WGS sequence"/>
</dbReference>
<proteinExistence type="predicted"/>
<dbReference type="InterPro" id="IPR015813">
    <property type="entry name" value="Pyrv/PenolPyrv_kinase-like_dom"/>
</dbReference>
<dbReference type="CDD" id="cd00377">
    <property type="entry name" value="ICL_PEPM"/>
    <property type="match status" value="1"/>
</dbReference>
<keyword evidence="2" id="KW-1185">Reference proteome</keyword>
<evidence type="ECO:0000313" key="1">
    <source>
        <dbReference type="EMBL" id="TFZ04449.1"/>
    </source>
</evidence>
<dbReference type="PANTHER" id="PTHR42905">
    <property type="entry name" value="PHOSPHOENOLPYRUVATE CARBOXYLASE"/>
    <property type="match status" value="1"/>
</dbReference>
<dbReference type="Pfam" id="PF13714">
    <property type="entry name" value="PEP_mutase"/>
    <property type="match status" value="1"/>
</dbReference>
<comment type="caution">
    <text evidence="1">The sequence shown here is derived from an EMBL/GenBank/DDBJ whole genome shotgun (WGS) entry which is preliminary data.</text>
</comment>
<dbReference type="InterPro" id="IPR018523">
    <property type="entry name" value="Isocitrate_lyase_ph_CS"/>
</dbReference>
<dbReference type="InterPro" id="IPR040442">
    <property type="entry name" value="Pyrv_kinase-like_dom_sf"/>
</dbReference>
<dbReference type="AlphaFoldDB" id="A0A4Z0C2L9"/>
<dbReference type="RefSeq" id="WP_135283331.1">
    <property type="nucleotide sequence ID" value="NZ_SMLL01000001.1"/>
</dbReference>
<dbReference type="GO" id="GO:0016833">
    <property type="term" value="F:oxo-acid-lyase activity"/>
    <property type="evidence" value="ECO:0007669"/>
    <property type="project" value="UniProtKB-ARBA"/>
</dbReference>
<name>A0A4Z0C2L9_9BURK</name>
<dbReference type="PROSITE" id="PS00161">
    <property type="entry name" value="ISOCITRATE_LYASE"/>
    <property type="match status" value="1"/>
</dbReference>
<dbReference type="EMBL" id="SMLL01000001">
    <property type="protein sequence ID" value="TFZ04449.1"/>
    <property type="molecule type" value="Genomic_DNA"/>
</dbReference>
<reference evidence="1 2" key="1">
    <citation type="submission" date="2019-03" db="EMBL/GenBank/DDBJ databases">
        <title>Ramlibacter rhizophilus CCTCC AB2015357, whole genome shotgun sequence.</title>
        <authorList>
            <person name="Zhang X."/>
            <person name="Feng G."/>
            <person name="Zhu H."/>
        </authorList>
    </citation>
    <scope>NUCLEOTIDE SEQUENCE [LARGE SCALE GENOMIC DNA]</scope>
    <source>
        <strain evidence="1 2">CCTCC AB2015357</strain>
    </source>
</reference>
<dbReference type="InterPro" id="IPR039556">
    <property type="entry name" value="ICL/PEPM"/>
</dbReference>
<accession>A0A4Z0C2L9</accession>
<gene>
    <name evidence="1" type="ORF">EZ242_01475</name>
</gene>
<sequence>MTSIPSHEPPRARLRALLRRPAMLVAPGAFDAIGARIVEEAGFEAVYMTGAGVSLARGYPDLGLLGVVEMADAVRVLARSTRLPVIADADTGYGNELNVTRTVQDYEAAGAAGLHLEDQVAPKRCGHLAGKEVVSRSEFLAKIRAAVAARRDPDFLLIARTDARATDGFDEAVWRANAALDAGADMAFVEATQSAQEAAEVPRAVHGPCLLNVVQGGRTPVADLRQAEEMGYRMTILPSVLMTAFLEAGDAALAALHGTRQVAASRSSVQDVFRRFGMDAWNALRQPLAGENGQ</sequence>
<dbReference type="OrthoDB" id="9771433at2"/>
<dbReference type="Gene3D" id="3.20.20.60">
    <property type="entry name" value="Phosphoenolpyruvate-binding domains"/>
    <property type="match status" value="1"/>
</dbReference>
<dbReference type="SUPFAM" id="SSF51621">
    <property type="entry name" value="Phosphoenolpyruvate/pyruvate domain"/>
    <property type="match status" value="1"/>
</dbReference>
<keyword evidence="1" id="KW-0456">Lyase</keyword>